<protein>
    <submittedName>
        <fullName evidence="1">Uncharacterized protein</fullName>
    </submittedName>
</protein>
<comment type="caution">
    <text evidence="1">The sequence shown here is derived from an EMBL/GenBank/DDBJ whole genome shotgun (WGS) entry which is preliminary data.</text>
</comment>
<proteinExistence type="predicted"/>
<dbReference type="EMBL" id="JAHJDP010000104">
    <property type="protein sequence ID" value="MBU2692866.1"/>
    <property type="molecule type" value="Genomic_DNA"/>
</dbReference>
<gene>
    <name evidence="1" type="ORF">KJ970_18255</name>
</gene>
<accession>A0A948RZL2</accession>
<evidence type="ECO:0000313" key="1">
    <source>
        <dbReference type="EMBL" id="MBU2692866.1"/>
    </source>
</evidence>
<dbReference type="PROSITE" id="PS51257">
    <property type="entry name" value="PROKAR_LIPOPROTEIN"/>
    <property type="match status" value="1"/>
</dbReference>
<name>A0A948RZL2_UNCEI</name>
<dbReference type="AlphaFoldDB" id="A0A948RZL2"/>
<reference evidence="1" key="1">
    <citation type="submission" date="2021-05" db="EMBL/GenBank/DDBJ databases">
        <title>Energy efficiency and biological interactions define the core microbiome of deep oligotrophic groundwater.</title>
        <authorList>
            <person name="Mehrshad M."/>
            <person name="Lopez-Fernandez M."/>
            <person name="Bell E."/>
            <person name="Bernier-Latmani R."/>
            <person name="Bertilsson S."/>
            <person name="Dopson M."/>
        </authorList>
    </citation>
    <scope>NUCLEOTIDE SEQUENCE</scope>
    <source>
        <strain evidence="1">Modern_marine.mb.64</strain>
    </source>
</reference>
<evidence type="ECO:0000313" key="2">
    <source>
        <dbReference type="Proteomes" id="UP000777784"/>
    </source>
</evidence>
<dbReference type="Proteomes" id="UP000777784">
    <property type="component" value="Unassembled WGS sequence"/>
</dbReference>
<organism evidence="1 2">
    <name type="scientific">Eiseniibacteriota bacterium</name>
    <dbReference type="NCBI Taxonomy" id="2212470"/>
    <lineage>
        <taxon>Bacteria</taxon>
        <taxon>Candidatus Eiseniibacteriota</taxon>
    </lineage>
</organism>
<sequence>MQRFRIRDKRLWMLGLLVILLVSSGCSKEGTVNVVNMTDYTISVQIMQEDAQKILAGATLTETVKISKGFVPPSEREIEVSGMGIVKNEFSERMIVKDGGEVSFIIEPDAAGLIVINDLECSTRETYIKKCDVGQWGDNQLDYNLRPEGTRSFRLEPGCYDVRIKSGPCPENVFARDYLAQNFQLGVVDTIHFRLTGKADD</sequence>